<evidence type="ECO:0000259" key="1">
    <source>
        <dbReference type="Pfam" id="PF01408"/>
    </source>
</evidence>
<gene>
    <name evidence="2" type="ORF">ACFQMJ_20800</name>
</gene>
<dbReference type="Proteomes" id="UP001596378">
    <property type="component" value="Unassembled WGS sequence"/>
</dbReference>
<organism evidence="2 3">
    <name type="scientific">Cohnella cellulosilytica</name>
    <dbReference type="NCBI Taxonomy" id="986710"/>
    <lineage>
        <taxon>Bacteria</taxon>
        <taxon>Bacillati</taxon>
        <taxon>Bacillota</taxon>
        <taxon>Bacilli</taxon>
        <taxon>Bacillales</taxon>
        <taxon>Paenibacillaceae</taxon>
        <taxon>Cohnella</taxon>
    </lineage>
</organism>
<name>A0ABW2FCN5_9BACL</name>
<feature type="domain" description="Gfo/Idh/MocA-like oxidoreductase N-terminal" evidence="1">
    <location>
        <begin position="53"/>
        <end position="125"/>
    </location>
</feature>
<sequence length="279" mass="31312">MKKIGFIDYYLDEWHANTYPEWIRQATSGDMQVCYAYGKADAPHGIDNASWSRQQGVELLDSIADVVAASDYLVVLSPDHPEHHMELAMPALQSGKPTYVDKTFAPDRRTAQLLFETAERHGTPLFSSSALRFAKEYASVNRQGLKRICSFGPGAYSNYAVHQIEPIVALMGVEAEKVMYIGSENGAELLIGYTGGRQAEIHHYRNSPFAMTLSYEAEDCVSLQAESDFFSELIKNMVQFFQTGKPPFDYRETIAIMSIIECGLQAARTPYQWVELPRG</sequence>
<dbReference type="Gene3D" id="3.40.50.720">
    <property type="entry name" value="NAD(P)-binding Rossmann-like Domain"/>
    <property type="match status" value="1"/>
</dbReference>
<dbReference type="SUPFAM" id="SSF51735">
    <property type="entry name" value="NAD(P)-binding Rossmann-fold domains"/>
    <property type="match status" value="1"/>
</dbReference>
<dbReference type="EMBL" id="JBHTAI010000013">
    <property type="protein sequence ID" value="MFC7150982.1"/>
    <property type="molecule type" value="Genomic_DNA"/>
</dbReference>
<accession>A0ABW2FCN5</accession>
<dbReference type="Pfam" id="PF01408">
    <property type="entry name" value="GFO_IDH_MocA"/>
    <property type="match status" value="1"/>
</dbReference>
<keyword evidence="3" id="KW-1185">Reference proteome</keyword>
<dbReference type="RefSeq" id="WP_378053715.1">
    <property type="nucleotide sequence ID" value="NZ_JBHMDN010000078.1"/>
</dbReference>
<dbReference type="InterPro" id="IPR000683">
    <property type="entry name" value="Gfo/Idh/MocA-like_OxRdtase_N"/>
</dbReference>
<protein>
    <submittedName>
        <fullName evidence="2">Gfo/Idh/MocA family protein</fullName>
    </submittedName>
</protein>
<evidence type="ECO:0000313" key="3">
    <source>
        <dbReference type="Proteomes" id="UP001596378"/>
    </source>
</evidence>
<evidence type="ECO:0000313" key="2">
    <source>
        <dbReference type="EMBL" id="MFC7150982.1"/>
    </source>
</evidence>
<comment type="caution">
    <text evidence="2">The sequence shown here is derived from an EMBL/GenBank/DDBJ whole genome shotgun (WGS) entry which is preliminary data.</text>
</comment>
<dbReference type="InterPro" id="IPR036291">
    <property type="entry name" value="NAD(P)-bd_dom_sf"/>
</dbReference>
<reference evidence="3" key="1">
    <citation type="journal article" date="2019" name="Int. J. Syst. Evol. Microbiol.">
        <title>The Global Catalogue of Microorganisms (GCM) 10K type strain sequencing project: providing services to taxonomists for standard genome sequencing and annotation.</title>
        <authorList>
            <consortium name="The Broad Institute Genomics Platform"/>
            <consortium name="The Broad Institute Genome Sequencing Center for Infectious Disease"/>
            <person name="Wu L."/>
            <person name="Ma J."/>
        </authorList>
    </citation>
    <scope>NUCLEOTIDE SEQUENCE [LARGE SCALE GENOMIC DNA]</scope>
    <source>
        <strain evidence="3">KCTC 12907</strain>
    </source>
</reference>
<proteinExistence type="predicted"/>